<evidence type="ECO:0000313" key="2">
    <source>
        <dbReference type="Proteomes" id="UP000629619"/>
    </source>
</evidence>
<dbReference type="Proteomes" id="UP000629619">
    <property type="component" value="Unassembled WGS sequence"/>
</dbReference>
<dbReference type="EMBL" id="BOMW01000040">
    <property type="protein sequence ID" value="GIF06801.1"/>
    <property type="molecule type" value="Genomic_DNA"/>
</dbReference>
<evidence type="ECO:0000313" key="1">
    <source>
        <dbReference type="EMBL" id="GIF06801.1"/>
    </source>
</evidence>
<keyword evidence="2" id="KW-1185">Reference proteome</keyword>
<protein>
    <submittedName>
        <fullName evidence="1">Uncharacterized protein</fullName>
    </submittedName>
</protein>
<dbReference type="AlphaFoldDB" id="A0A919TL62"/>
<dbReference type="RefSeq" id="WP_203682231.1">
    <property type="nucleotide sequence ID" value="NZ_BOMW01000040.1"/>
</dbReference>
<accession>A0A919TL62</accession>
<organism evidence="1 2">
    <name type="scientific">Actinoplanes siamensis</name>
    <dbReference type="NCBI Taxonomy" id="1223317"/>
    <lineage>
        <taxon>Bacteria</taxon>
        <taxon>Bacillati</taxon>
        <taxon>Actinomycetota</taxon>
        <taxon>Actinomycetes</taxon>
        <taxon>Micromonosporales</taxon>
        <taxon>Micromonosporaceae</taxon>
        <taxon>Actinoplanes</taxon>
    </lineage>
</organism>
<reference evidence="1" key="1">
    <citation type="submission" date="2021-01" db="EMBL/GenBank/DDBJ databases">
        <title>Whole genome shotgun sequence of Actinoplanes siamensis NBRC 109076.</title>
        <authorList>
            <person name="Komaki H."/>
            <person name="Tamura T."/>
        </authorList>
    </citation>
    <scope>NUCLEOTIDE SEQUENCE</scope>
    <source>
        <strain evidence="1">NBRC 109076</strain>
    </source>
</reference>
<comment type="caution">
    <text evidence="1">The sequence shown here is derived from an EMBL/GenBank/DDBJ whole genome shotgun (WGS) entry which is preliminary data.</text>
</comment>
<sequence>MYALELSPPVRLVGEAPQSLGQPAHLVWGQLDVFGDPPHLEDADRLAPPDVKLKWLPTDDEVLNAISSVRETLESYMSDNTTTIGKATKAQGLTTRLGQVNWASASTTVVNSSASNED</sequence>
<name>A0A919TL62_9ACTN</name>
<proteinExistence type="predicted"/>
<gene>
    <name evidence="1" type="ORF">Asi03nite_43390</name>
</gene>